<dbReference type="RefSeq" id="WP_289365658.1">
    <property type="nucleotide sequence ID" value="NZ_JAUCBP010000008.1"/>
</dbReference>
<dbReference type="Pfam" id="PF19578">
    <property type="entry name" value="DUF6090"/>
    <property type="match status" value="1"/>
</dbReference>
<name>A0ABT7SYE8_9ALTE</name>
<keyword evidence="1" id="KW-0472">Membrane</keyword>
<comment type="caution">
    <text evidence="2">The sequence shown here is derived from an EMBL/GenBank/DDBJ whole genome shotgun (WGS) entry which is preliminary data.</text>
</comment>
<dbReference type="EMBL" id="JAUCBP010000008">
    <property type="protein sequence ID" value="MDM7861223.1"/>
    <property type="molecule type" value="Genomic_DNA"/>
</dbReference>
<dbReference type="Proteomes" id="UP001234343">
    <property type="component" value="Unassembled WGS sequence"/>
</dbReference>
<protein>
    <submittedName>
        <fullName evidence="2">DUF6090 family protein</fullName>
    </submittedName>
</protein>
<keyword evidence="1" id="KW-0812">Transmembrane</keyword>
<feature type="transmembrane region" description="Helical" evidence="1">
    <location>
        <begin position="15"/>
        <end position="35"/>
    </location>
</feature>
<accession>A0ABT7SYE8</accession>
<gene>
    <name evidence="2" type="ORF">QTP81_11520</name>
</gene>
<evidence type="ECO:0000313" key="2">
    <source>
        <dbReference type="EMBL" id="MDM7861223.1"/>
    </source>
</evidence>
<dbReference type="InterPro" id="IPR045749">
    <property type="entry name" value="DUF6090"/>
</dbReference>
<reference evidence="2 3" key="1">
    <citation type="submission" date="2023-06" db="EMBL/GenBank/DDBJ databases">
        <title>Alteromonas sp. ASW11-36 isolated from intertidal sand.</title>
        <authorList>
            <person name="Li Y."/>
        </authorList>
    </citation>
    <scope>NUCLEOTIDE SEQUENCE [LARGE SCALE GENOMIC DNA]</scope>
    <source>
        <strain evidence="2 3">ASW11-36</strain>
    </source>
</reference>
<keyword evidence="3" id="KW-1185">Reference proteome</keyword>
<evidence type="ECO:0000313" key="3">
    <source>
        <dbReference type="Proteomes" id="UP001234343"/>
    </source>
</evidence>
<keyword evidence="1" id="KW-1133">Transmembrane helix</keyword>
<proteinExistence type="predicted"/>
<sequence>MIIRRYAQHIRDQNWSAFILDIFVVLIGVYLAVVIGQWDAQRTDRESANQSLTFLHQDLKDDMEQLSVILTKRAAMSSTLEQMIEALLESPVNVENVARINQKLDILETPTFFPNKSVYKLMLENGQLVNLQDKDLVRDITKLFDYSNNRNDVYSYLSDAYHDAILRDTRHQYFDRSNETLLIKSELELGKLRSGLAAQKAYGQGYSDFLRNTLLPAYMALDKKIESYLLTHTAN</sequence>
<evidence type="ECO:0000256" key="1">
    <source>
        <dbReference type="SAM" id="Phobius"/>
    </source>
</evidence>
<organism evidence="2 3">
    <name type="scientific">Alteromonas arenosi</name>
    <dbReference type="NCBI Taxonomy" id="3055817"/>
    <lineage>
        <taxon>Bacteria</taxon>
        <taxon>Pseudomonadati</taxon>
        <taxon>Pseudomonadota</taxon>
        <taxon>Gammaproteobacteria</taxon>
        <taxon>Alteromonadales</taxon>
        <taxon>Alteromonadaceae</taxon>
        <taxon>Alteromonas/Salinimonas group</taxon>
        <taxon>Alteromonas</taxon>
    </lineage>
</organism>